<evidence type="ECO:0000259" key="2">
    <source>
        <dbReference type="Pfam" id="PF00496"/>
    </source>
</evidence>
<dbReference type="InterPro" id="IPR039424">
    <property type="entry name" value="SBP_5"/>
</dbReference>
<dbReference type="Gene3D" id="3.10.105.10">
    <property type="entry name" value="Dipeptide-binding Protein, Domain 3"/>
    <property type="match status" value="1"/>
</dbReference>
<dbReference type="GO" id="GO:0015833">
    <property type="term" value="P:peptide transport"/>
    <property type="evidence" value="ECO:0007669"/>
    <property type="project" value="TreeGrafter"/>
</dbReference>
<feature type="domain" description="Transcriptional regulator SgrR N-terminal HTH" evidence="3">
    <location>
        <begin position="46"/>
        <end position="143"/>
    </location>
</feature>
<evidence type="ECO:0000256" key="1">
    <source>
        <dbReference type="ARBA" id="ARBA00023125"/>
    </source>
</evidence>
<dbReference type="Pfam" id="PF12793">
    <property type="entry name" value="SgrR_N"/>
    <property type="match status" value="1"/>
</dbReference>
<dbReference type="CDD" id="cd08507">
    <property type="entry name" value="PBP2_SgrR_like"/>
    <property type="match status" value="1"/>
</dbReference>
<dbReference type="SUPFAM" id="SSF53850">
    <property type="entry name" value="Periplasmic binding protein-like II"/>
    <property type="match status" value="1"/>
</dbReference>
<evidence type="ECO:0000259" key="3">
    <source>
        <dbReference type="Pfam" id="PF12793"/>
    </source>
</evidence>
<dbReference type="Proteomes" id="UP000441354">
    <property type="component" value="Unassembled WGS sequence"/>
</dbReference>
<reference evidence="4 5" key="1">
    <citation type="journal article" date="2014" name="Arch. Microbiol.">
        <title>Bacillus mesophilum sp. nov., strain IITR-54T, a novel 4-chlorobiphenyl dechlorinating bacterium.</title>
        <authorList>
            <person name="Manickam N."/>
            <person name="Singh N.K."/>
            <person name="Bajaj A."/>
            <person name="Kumar R.M."/>
            <person name="Kaur G."/>
            <person name="Kaur N."/>
            <person name="Bala M."/>
            <person name="Kumar A."/>
            <person name="Mayilraj S."/>
        </authorList>
    </citation>
    <scope>NUCLEOTIDE SEQUENCE [LARGE SCALE GENOMIC DNA]</scope>
    <source>
        <strain evidence="4 5">IITR-54</strain>
    </source>
</reference>
<dbReference type="InterPro" id="IPR025370">
    <property type="entry name" value="SgrR_HTH_N"/>
</dbReference>
<evidence type="ECO:0000313" key="5">
    <source>
        <dbReference type="Proteomes" id="UP000441354"/>
    </source>
</evidence>
<dbReference type="AlphaFoldDB" id="A0A7V7RJR8"/>
<dbReference type="GO" id="GO:1904680">
    <property type="term" value="F:peptide transmembrane transporter activity"/>
    <property type="evidence" value="ECO:0007669"/>
    <property type="project" value="TreeGrafter"/>
</dbReference>
<dbReference type="GO" id="GO:0003677">
    <property type="term" value="F:DNA binding"/>
    <property type="evidence" value="ECO:0007669"/>
    <property type="project" value="UniProtKB-KW"/>
</dbReference>
<feature type="domain" description="Solute-binding protein family 5" evidence="2">
    <location>
        <begin position="218"/>
        <end position="551"/>
    </location>
</feature>
<comment type="caution">
    <text evidence="4">The sequence shown here is derived from an EMBL/GenBank/DDBJ whole genome shotgun (WGS) entry which is preliminary data.</text>
</comment>
<organism evidence="4 5">
    <name type="scientific">Bacillus mesophilum</name>
    <dbReference type="NCBI Taxonomy" id="1071718"/>
    <lineage>
        <taxon>Bacteria</taxon>
        <taxon>Bacillati</taxon>
        <taxon>Bacillota</taxon>
        <taxon>Bacilli</taxon>
        <taxon>Bacillales</taxon>
        <taxon>Bacillaceae</taxon>
        <taxon>Bacillus</taxon>
    </lineage>
</organism>
<gene>
    <name evidence="4" type="ORF">F7732_15470</name>
</gene>
<keyword evidence="1" id="KW-0238">DNA-binding</keyword>
<dbReference type="PROSITE" id="PS51257">
    <property type="entry name" value="PROKAR_LIPOPROTEIN"/>
    <property type="match status" value="1"/>
</dbReference>
<name>A0A7V7RJR8_9BACI</name>
<evidence type="ECO:0000313" key="4">
    <source>
        <dbReference type="EMBL" id="KAB2331254.1"/>
    </source>
</evidence>
<dbReference type="EMBL" id="WBOT01000005">
    <property type="protein sequence ID" value="KAB2331254.1"/>
    <property type="molecule type" value="Genomic_DNA"/>
</dbReference>
<accession>A0A7V7RJR8</accession>
<dbReference type="InterPro" id="IPR000914">
    <property type="entry name" value="SBP_5_dom"/>
</dbReference>
<dbReference type="Pfam" id="PF00496">
    <property type="entry name" value="SBP_bac_5"/>
    <property type="match status" value="1"/>
</dbReference>
<dbReference type="PANTHER" id="PTHR30290:SF72">
    <property type="entry name" value="HTH-TYPE TRANSCRIPTIONAL REGULATOR SGRR"/>
    <property type="match status" value="1"/>
</dbReference>
<sequence>MDSRMQSLLSYVSTSCYSLYFLKRGKKVYNSSNCFSPFIRRSWNMKLLEHYDILFQSLKENNMEIKITVHDVSELLSCTYRNAKIILRKLEEQNWIEWKPGKGRGNLSSIKLLKDVDHLVVDEAKSMLTPTSIDAGISLLKKYRVKESVQREFVDWVFHTYLGKQLGPEDGKLSRLHFPSYRPLPVLDPAKVNRRSENHIMRHIFSTLVTYDPAKDEFLPYLAHHWEHNEDYTKWTFYLQKAVLFHHGKEMTAEDVRYSFIRHRENKSAHEWILDGLEDIQVKHRYTIQFLFAETCPSFLHLVSSLGGSILPEDVPVTSELPIGTGPYKVSENTEDKLVLTVFSDYFLRRPFLDEITLYFFPQLYDNVADLQSVSNYEDMNFYHYPYQGRKVQEFKRYTMLDKGSKLLTLNLHKGILAGNAYVREAIFHFLSPEKLIEELGGSRFKTASRILKKFEEKEQERSVSAGKKALASSGYKGETLTLVSYVGAGNEADAKWIQKVLRNEGIELELKFYTYTELHKRLLHKEADLLLGEQIGDESDVYTYLSAFMGNHSLLKHHLPEAVNDEDILSLENKILKQNGHIHLYRLNQFAFYHHDVKGVSFNALGWIDFTKLWYEA</sequence>
<proteinExistence type="predicted"/>
<dbReference type="Gene3D" id="3.40.190.10">
    <property type="entry name" value="Periplasmic binding protein-like II"/>
    <property type="match status" value="1"/>
</dbReference>
<protein>
    <submittedName>
        <fullName evidence="4">SgrR family transcriptional regulator</fullName>
    </submittedName>
</protein>
<dbReference type="PANTHER" id="PTHR30290">
    <property type="entry name" value="PERIPLASMIC BINDING COMPONENT OF ABC TRANSPORTER"/>
    <property type="match status" value="1"/>
</dbReference>
<keyword evidence="5" id="KW-1185">Reference proteome</keyword>